<feature type="compositionally biased region" description="Polar residues" evidence="1">
    <location>
        <begin position="121"/>
        <end position="132"/>
    </location>
</feature>
<feature type="region of interest" description="Disordered" evidence="1">
    <location>
        <begin position="96"/>
        <end position="133"/>
    </location>
</feature>
<name>A0ABP9YSI8_9FUNG</name>
<evidence type="ECO:0000313" key="4">
    <source>
        <dbReference type="Proteomes" id="UP001473302"/>
    </source>
</evidence>
<dbReference type="InterPro" id="IPR000535">
    <property type="entry name" value="MSP_dom"/>
</dbReference>
<dbReference type="Gene3D" id="2.60.40.10">
    <property type="entry name" value="Immunoglobulins"/>
    <property type="match status" value="1"/>
</dbReference>
<dbReference type="InterPro" id="IPR013783">
    <property type="entry name" value="Ig-like_fold"/>
</dbReference>
<reference evidence="3 4" key="1">
    <citation type="submission" date="2024-04" db="EMBL/GenBank/DDBJ databases">
        <title>genome sequences of Mucor flavus KT1a and Helicostylum pulchrum KT1b strains isolated from the surface of a dry-aged beef.</title>
        <authorList>
            <person name="Toyotome T."/>
            <person name="Hosono M."/>
            <person name="Torimaru M."/>
            <person name="Fukuda K."/>
            <person name="Mikami N."/>
        </authorList>
    </citation>
    <scope>NUCLEOTIDE SEQUENCE [LARGE SCALE GENOMIC DNA]</scope>
    <source>
        <strain evidence="3 4">KT1a</strain>
    </source>
</reference>
<proteinExistence type="predicted"/>
<dbReference type="SUPFAM" id="SSF49354">
    <property type="entry name" value="PapD-like"/>
    <property type="match status" value="1"/>
</dbReference>
<dbReference type="PROSITE" id="PS50202">
    <property type="entry name" value="MSP"/>
    <property type="match status" value="1"/>
</dbReference>
<accession>A0ABP9YSI8</accession>
<gene>
    <name evidence="3" type="ORF">MFLAVUS_003228</name>
</gene>
<sequence length="459" mass="52852">MRRQYASSVYSQKSTTSAKSSRSFLSLTTPIWPTTTTNDSAINQSNQPGVWQSLKSWIPSNNNNNNNKKKKDSDSILTTRSTSSLSKFKQLFSKKKTGTDTVSPRLSFTATDREEEEEEVASTSTTSINNNYKKSHGPVGILSNRGCDSAEAILERKKRRSQRREYILKLQKHNKSLQHHHGVINKELPTESSSSDTLLTDEDHPSNVIVPPSVKVGFAGQYDDDDNDQEQADEWMNPRIMFIEPSPVPRFRNVAPPPPPSPAYLNILIQPQDDEEMIIKSPLMNEEEATIFTTTKNSFLHISDHPRHEHPLYDDDDDNHSVQIEDKPRLYFNSPLRRGQTLKFSLQNTIPDDHIILYKFLTSNTVQQQPERYFVQPSAGKMVSTDQSNILLILNQPPNDFVKKDKIMIKWAVIQKNTRIEQWVNNLQSSTRRKWIEMLEEEWPDQVTIRMTRIKIRFV</sequence>
<feature type="region of interest" description="Disordered" evidence="1">
    <location>
        <begin position="53"/>
        <end position="79"/>
    </location>
</feature>
<organism evidence="3 4">
    <name type="scientific">Mucor flavus</name>
    <dbReference type="NCBI Taxonomy" id="439312"/>
    <lineage>
        <taxon>Eukaryota</taxon>
        <taxon>Fungi</taxon>
        <taxon>Fungi incertae sedis</taxon>
        <taxon>Mucoromycota</taxon>
        <taxon>Mucoromycotina</taxon>
        <taxon>Mucoromycetes</taxon>
        <taxon>Mucorales</taxon>
        <taxon>Mucorineae</taxon>
        <taxon>Mucoraceae</taxon>
        <taxon>Mucor</taxon>
    </lineage>
</organism>
<evidence type="ECO:0000256" key="1">
    <source>
        <dbReference type="SAM" id="MobiDB-lite"/>
    </source>
</evidence>
<evidence type="ECO:0000313" key="3">
    <source>
        <dbReference type="EMBL" id="GAA5809813.1"/>
    </source>
</evidence>
<dbReference type="InterPro" id="IPR008962">
    <property type="entry name" value="PapD-like_sf"/>
</dbReference>
<keyword evidence="4" id="KW-1185">Reference proteome</keyword>
<evidence type="ECO:0000259" key="2">
    <source>
        <dbReference type="PROSITE" id="PS50202"/>
    </source>
</evidence>
<feature type="region of interest" description="Disordered" evidence="1">
    <location>
        <begin position="1"/>
        <end position="23"/>
    </location>
</feature>
<feature type="region of interest" description="Disordered" evidence="1">
    <location>
        <begin position="188"/>
        <end position="212"/>
    </location>
</feature>
<feature type="compositionally biased region" description="Polar residues" evidence="1">
    <location>
        <begin position="99"/>
        <end position="110"/>
    </location>
</feature>
<dbReference type="EMBL" id="BAABUK010000006">
    <property type="protein sequence ID" value="GAA5809813.1"/>
    <property type="molecule type" value="Genomic_DNA"/>
</dbReference>
<comment type="caution">
    <text evidence="3">The sequence shown here is derived from an EMBL/GenBank/DDBJ whole genome shotgun (WGS) entry which is preliminary data.</text>
</comment>
<dbReference type="Proteomes" id="UP001473302">
    <property type="component" value="Unassembled WGS sequence"/>
</dbReference>
<protein>
    <recommendedName>
        <fullName evidence="2">MSP domain-containing protein</fullName>
    </recommendedName>
</protein>
<feature type="domain" description="MSP" evidence="2">
    <location>
        <begin position="321"/>
        <end position="459"/>
    </location>
</feature>